<organism evidence="1 2">
    <name type="scientific">Mesorhizobium australicum</name>
    <dbReference type="NCBI Taxonomy" id="536018"/>
    <lineage>
        <taxon>Bacteria</taxon>
        <taxon>Pseudomonadati</taxon>
        <taxon>Pseudomonadota</taxon>
        <taxon>Alphaproteobacteria</taxon>
        <taxon>Hyphomicrobiales</taxon>
        <taxon>Phyllobacteriaceae</taxon>
        <taxon>Mesorhizobium</taxon>
    </lineage>
</organism>
<evidence type="ECO:0000313" key="1">
    <source>
        <dbReference type="EMBL" id="MER9285075.1"/>
    </source>
</evidence>
<keyword evidence="2" id="KW-1185">Reference proteome</keyword>
<dbReference type="EMBL" id="JAMYRI010000007">
    <property type="protein sequence ID" value="MER9285075.1"/>
    <property type="molecule type" value="Genomic_DNA"/>
</dbReference>
<accession>A0ACC6T032</accession>
<sequence>MAKTLKEAPITTASARAKLAAGEYPRRLDADASVWYRKGKRGGVWFARWRNWGDGANYLQSPVGPANDVNDKPTDGLLTFAQAEAQARQIVAQGRQEQKAAAAGPALSVRDAVEIYVAERDARDSRRKGRAVRSDAGQRLGRYVLGQDKRGTQEAIPAAPLASVILHTLKESDLLTWRADLPKELKGSTEQRLINDLKAALNGAYSTYRERLDPTLPAIIKHGLRAEKSDSDDAVPLARDNQILTAGQVGTVISAAREIDAEQDWDGDLFRFVVVLAATGARFSQIARMKVGDVQRAQGRLMIPSSRKGRGGKIASVPYPVGKDVLDALLPATAGRGNGEALLERWRSKQVAGSIGWERAGRAPWQSPSELQRPWNDVRQRAGMSAMIPYGLRHSSIVRGIRANLPIRLVAALHDTSVPMIERHYGRWIVDGLEDLAAAAVVPLVPAKNGSSRVVQLRGGQ</sequence>
<reference evidence="1 2" key="1">
    <citation type="journal article" date="2024" name="Proc. Natl. Acad. Sci. U.S.A.">
        <title>The evolutionary genomics of adaptation to stress in wild rhizobium bacteria.</title>
        <authorList>
            <person name="Kehlet-Delgado H."/>
            <person name="Montoya A.P."/>
            <person name="Jensen K.T."/>
            <person name="Wendlandt C.E."/>
            <person name="Dexheimer C."/>
            <person name="Roberts M."/>
            <person name="Torres Martinez L."/>
            <person name="Friesen M.L."/>
            <person name="Griffitts J.S."/>
            <person name="Porter S.S."/>
        </authorList>
    </citation>
    <scope>NUCLEOTIDE SEQUENCE [LARGE SCALE GENOMIC DNA]</scope>
    <source>
        <strain evidence="1 2">M0468</strain>
    </source>
</reference>
<proteinExistence type="predicted"/>
<protein>
    <submittedName>
        <fullName evidence="1">Integrase</fullName>
    </submittedName>
</protein>
<dbReference type="Proteomes" id="UP001480082">
    <property type="component" value="Unassembled WGS sequence"/>
</dbReference>
<name>A0ACC6T032_9HYPH</name>
<gene>
    <name evidence="1" type="ORF">NKI81_14050</name>
</gene>
<comment type="caution">
    <text evidence="1">The sequence shown here is derived from an EMBL/GenBank/DDBJ whole genome shotgun (WGS) entry which is preliminary data.</text>
</comment>
<evidence type="ECO:0000313" key="2">
    <source>
        <dbReference type="Proteomes" id="UP001480082"/>
    </source>
</evidence>